<keyword evidence="2" id="KW-1185">Reference proteome</keyword>
<evidence type="ECO:0000313" key="2">
    <source>
        <dbReference type="Proteomes" id="UP001564626"/>
    </source>
</evidence>
<dbReference type="EMBL" id="JBGEHV010000023">
    <property type="protein sequence ID" value="MEY8040566.1"/>
    <property type="molecule type" value="Genomic_DNA"/>
</dbReference>
<dbReference type="InterPro" id="IPR010982">
    <property type="entry name" value="Lambda_DNA-bd_dom_sf"/>
</dbReference>
<name>A0ABV4CHQ5_9PSEU</name>
<dbReference type="Proteomes" id="UP001564626">
    <property type="component" value="Unassembled WGS sequence"/>
</dbReference>
<accession>A0ABV4CHQ5</accession>
<dbReference type="Gene3D" id="1.10.260.40">
    <property type="entry name" value="lambda repressor-like DNA-binding domains"/>
    <property type="match status" value="1"/>
</dbReference>
<evidence type="ECO:0000313" key="1">
    <source>
        <dbReference type="EMBL" id="MEY8040566.1"/>
    </source>
</evidence>
<dbReference type="CDD" id="cd00093">
    <property type="entry name" value="HTH_XRE"/>
    <property type="match status" value="1"/>
</dbReference>
<gene>
    <name evidence="1" type="ORF">AB8O55_14265</name>
</gene>
<comment type="caution">
    <text evidence="1">The sequence shown here is derived from an EMBL/GenBank/DDBJ whole genome shotgun (WGS) entry which is preliminary data.</text>
</comment>
<protein>
    <submittedName>
        <fullName evidence="1">XRE family transcriptional regulator</fullName>
    </submittedName>
</protein>
<sequence>MAPNERLRDALHRQGVTPAALAAHLKVDPKTAERWITTGRPPHPKTRHAIAAKLGESERYLWPEAVPKERREQVSESEVVHVYPHRSAVPHDLWDRLLDQAAEHVDMLVYVGMFMTEKPNLLATLREKAANGARVRLAFGDRDCPAVIQRSLDEGIGEHTISAKIDHALAFFKPLADTPGVEIRTHATVLYNSVYRFDDEMIVNPHVYGKLASHAPALHLRRLGAGDLFTTYAESFEAVWSGAQPHEW</sequence>
<dbReference type="SUPFAM" id="SSF47413">
    <property type="entry name" value="lambda repressor-like DNA-binding domains"/>
    <property type="match status" value="1"/>
</dbReference>
<reference evidence="1 2" key="1">
    <citation type="submission" date="2024-08" db="EMBL/GenBank/DDBJ databases">
        <title>Genome mining of Saccharopolyspora cebuensis PGLac3 from Nigerian medicinal plant.</title>
        <authorList>
            <person name="Ezeobiora C.E."/>
            <person name="Igbokwe N.H."/>
            <person name="Amin D.H."/>
            <person name="Mendie U.E."/>
        </authorList>
    </citation>
    <scope>NUCLEOTIDE SEQUENCE [LARGE SCALE GENOMIC DNA]</scope>
    <source>
        <strain evidence="1 2">PGLac3</strain>
    </source>
</reference>
<dbReference type="InterPro" id="IPR001387">
    <property type="entry name" value="Cro/C1-type_HTH"/>
</dbReference>
<organism evidence="1 2">
    <name type="scientific">Saccharopolyspora cebuensis</name>
    <dbReference type="NCBI Taxonomy" id="418759"/>
    <lineage>
        <taxon>Bacteria</taxon>
        <taxon>Bacillati</taxon>
        <taxon>Actinomycetota</taxon>
        <taxon>Actinomycetes</taxon>
        <taxon>Pseudonocardiales</taxon>
        <taxon>Pseudonocardiaceae</taxon>
        <taxon>Saccharopolyspora</taxon>
    </lineage>
</organism>
<proteinExistence type="predicted"/>
<dbReference type="RefSeq" id="WP_369774914.1">
    <property type="nucleotide sequence ID" value="NZ_JBGEHV010000023.1"/>
</dbReference>